<name>A0A369UXM1_9ACTN</name>
<proteinExistence type="predicted"/>
<feature type="compositionally biased region" description="Basic and acidic residues" evidence="1">
    <location>
        <begin position="196"/>
        <end position="206"/>
    </location>
</feature>
<feature type="domain" description="Ricin B lectin" evidence="2">
    <location>
        <begin position="346"/>
        <end position="439"/>
    </location>
</feature>
<dbReference type="Gene3D" id="2.80.10.50">
    <property type="match status" value="1"/>
</dbReference>
<dbReference type="CDD" id="cd00161">
    <property type="entry name" value="beta-trefoil_Ricin-like"/>
    <property type="match status" value="1"/>
</dbReference>
<dbReference type="AlphaFoldDB" id="A0A369UXM1"/>
<dbReference type="SUPFAM" id="SSF50370">
    <property type="entry name" value="Ricin B-like lectins"/>
    <property type="match status" value="1"/>
</dbReference>
<dbReference type="OrthoDB" id="3444343at2"/>
<dbReference type="InterPro" id="IPR000772">
    <property type="entry name" value="Ricin_B_lectin"/>
</dbReference>
<feature type="region of interest" description="Disordered" evidence="1">
    <location>
        <begin position="1"/>
        <end position="175"/>
    </location>
</feature>
<dbReference type="Pfam" id="PF14200">
    <property type="entry name" value="RicinB_lectin_2"/>
    <property type="match status" value="1"/>
</dbReference>
<dbReference type="Proteomes" id="UP000253742">
    <property type="component" value="Unassembled WGS sequence"/>
</dbReference>
<feature type="compositionally biased region" description="Basic and acidic residues" evidence="1">
    <location>
        <begin position="237"/>
        <end position="250"/>
    </location>
</feature>
<dbReference type="InterPro" id="IPR035992">
    <property type="entry name" value="Ricin_B-like_lectins"/>
</dbReference>
<feature type="compositionally biased region" description="Basic and acidic residues" evidence="1">
    <location>
        <begin position="277"/>
        <end position="292"/>
    </location>
</feature>
<organism evidence="3 4">
    <name type="scientific">Streptomyces parvulus</name>
    <dbReference type="NCBI Taxonomy" id="146923"/>
    <lineage>
        <taxon>Bacteria</taxon>
        <taxon>Bacillati</taxon>
        <taxon>Actinomycetota</taxon>
        <taxon>Actinomycetes</taxon>
        <taxon>Kitasatosporales</taxon>
        <taxon>Streptomycetaceae</taxon>
        <taxon>Streptomyces</taxon>
    </lineage>
</organism>
<feature type="compositionally biased region" description="Basic and acidic residues" evidence="1">
    <location>
        <begin position="74"/>
        <end position="90"/>
    </location>
</feature>
<evidence type="ECO:0000259" key="2">
    <source>
        <dbReference type="Pfam" id="PF14200"/>
    </source>
</evidence>
<feature type="compositionally biased region" description="Low complexity" evidence="1">
    <location>
        <begin position="106"/>
        <end position="136"/>
    </location>
</feature>
<feature type="compositionally biased region" description="Polar residues" evidence="1">
    <location>
        <begin position="207"/>
        <end position="216"/>
    </location>
</feature>
<accession>A0A369UXM1</accession>
<comment type="caution">
    <text evidence="3">The sequence shown here is derived from an EMBL/GenBank/DDBJ whole genome shotgun (WGS) entry which is preliminary data.</text>
</comment>
<feature type="region of interest" description="Disordered" evidence="1">
    <location>
        <begin position="194"/>
        <end position="298"/>
    </location>
</feature>
<dbReference type="EMBL" id="QQBH01000043">
    <property type="protein sequence ID" value="RDD84340.1"/>
    <property type="molecule type" value="Genomic_DNA"/>
</dbReference>
<evidence type="ECO:0000313" key="3">
    <source>
        <dbReference type="EMBL" id="RDD84340.1"/>
    </source>
</evidence>
<evidence type="ECO:0000313" key="4">
    <source>
        <dbReference type="Proteomes" id="UP000253742"/>
    </source>
</evidence>
<evidence type="ECO:0000256" key="1">
    <source>
        <dbReference type="SAM" id="MobiDB-lite"/>
    </source>
</evidence>
<protein>
    <recommendedName>
        <fullName evidence="2">Ricin B lectin domain-containing protein</fullName>
    </recommendedName>
</protein>
<sequence>MARESGPPDRAPSRSVTTAGRGVSGGRGEADGAPVTIRRAVAMRGSAGDPDDVLTPGNGRRKRQTTTAEPVNEESARPGVRRDDGAEGRSAHASATAVPAGAGDAVSSGSEPSVGSSPVRAASGSPTSSPRPATSRAKVEDANPPTMLVAGGGVRSGASPRSDDDPPGNRPKKTMLVAASIAGALLIAIPLLVAGQDEREPERTETKNATGTVPHSESSDIPVAYRNEPSASAVTQDGRKHEGRGQKAKDVGTPPLGEQPLSSPSPTALMLQKRPGAKVEPRKSPEVAEEKSSAPTTRQLVNALSSRVNAQLKSAETGKCADLPYFGKGKVDGPITQFDCRPTTSDNQLWDLKVVDADGGPGGASLFVIKNRKDGLCFDLPYYGAPAHGTKISQYPCNGTSADNQRWWLDPHPGGLWIRNVTNNRCMAVDGGRAAGNDARLKVTDCGDTAQSAQRWVIASVG</sequence>
<dbReference type="PROSITE" id="PS50231">
    <property type="entry name" value="RICIN_B_LECTIN"/>
    <property type="match status" value="1"/>
</dbReference>
<gene>
    <name evidence="3" type="ORF">DVZ84_35610</name>
</gene>
<reference evidence="3 4" key="1">
    <citation type="submission" date="2018-07" db="EMBL/GenBank/DDBJ databases">
        <title>Genome guided investigation of antibiotics producing actinomycetales strain isolated from a Macau mangrove ecosystem.</title>
        <authorList>
            <person name="Hu D."/>
        </authorList>
    </citation>
    <scope>NUCLEOTIDE SEQUENCE [LARGE SCALE GENOMIC DNA]</scope>
    <source>
        <strain evidence="3 4">2297</strain>
    </source>
</reference>